<evidence type="ECO:0000256" key="5">
    <source>
        <dbReference type="ARBA" id="ARBA00023152"/>
    </source>
</evidence>
<dbReference type="NCBIfam" id="NF003160">
    <property type="entry name" value="PRK04135.1"/>
    <property type="match status" value="1"/>
</dbReference>
<comment type="similarity">
    <text evidence="4">Belongs to the BPG-independent phosphoglycerate mutase family. A-PGAM subfamily.</text>
</comment>
<feature type="domain" description="Metalloenzyme" evidence="6">
    <location>
        <begin position="17"/>
        <end position="395"/>
    </location>
</feature>
<comment type="function">
    <text evidence="2">Catalyzes the interconversion of 2-phosphoglycerate and 3-phosphoglycerate.</text>
</comment>
<dbReference type="InterPro" id="IPR042253">
    <property type="entry name" value="Pglycerate_mutase_ApgM_sf"/>
</dbReference>
<proteinExistence type="inferred from homology"/>
<dbReference type="EC" id="5.4.2.-" evidence="7"/>
<dbReference type="PIRSF" id="PIRSF006392">
    <property type="entry name" value="IPGAM_arch"/>
    <property type="match status" value="1"/>
</dbReference>
<dbReference type="OrthoDB" id="9804453at2"/>
<protein>
    <submittedName>
        <fullName evidence="7">Phosphonopyruvate decarboxylase-related protein</fullName>
        <ecNumber evidence="7">5.4.2.-</ecNumber>
    </submittedName>
</protein>
<dbReference type="NCBIfam" id="TIGR00306">
    <property type="entry name" value="apgM"/>
    <property type="match status" value="1"/>
</dbReference>
<dbReference type="AlphaFoldDB" id="B9XH05"/>
<evidence type="ECO:0000256" key="4">
    <source>
        <dbReference type="ARBA" id="ARBA00005524"/>
    </source>
</evidence>
<dbReference type="PANTHER" id="PTHR31209">
    <property type="entry name" value="COFACTOR-INDEPENDENT PHOSPHOGLYCERATE MUTASE"/>
    <property type="match status" value="1"/>
</dbReference>
<dbReference type="Proteomes" id="UP000003688">
    <property type="component" value="Unassembled WGS sequence"/>
</dbReference>
<dbReference type="InterPro" id="IPR004456">
    <property type="entry name" value="Pglycerate_mutase_ApgM"/>
</dbReference>
<comment type="catalytic activity">
    <reaction evidence="1">
        <text>(2R)-2-phosphoglycerate = (2R)-3-phosphoglycerate</text>
        <dbReference type="Rhea" id="RHEA:15901"/>
        <dbReference type="ChEBI" id="CHEBI:58272"/>
        <dbReference type="ChEBI" id="CHEBI:58289"/>
        <dbReference type="EC" id="5.4.2.12"/>
    </reaction>
</comment>
<dbReference type="Pfam" id="PF01676">
    <property type="entry name" value="Metalloenzyme"/>
    <property type="match status" value="1"/>
</dbReference>
<evidence type="ECO:0000256" key="3">
    <source>
        <dbReference type="ARBA" id="ARBA00004921"/>
    </source>
</evidence>
<dbReference type="InterPro" id="IPR006124">
    <property type="entry name" value="Metalloenzyme"/>
</dbReference>
<dbReference type="SUPFAM" id="SSF53649">
    <property type="entry name" value="Alkaline phosphatase-like"/>
    <property type="match status" value="1"/>
</dbReference>
<comment type="caution">
    <text evidence="7">The sequence shown here is derived from an EMBL/GenBank/DDBJ whole genome shotgun (WGS) entry which is preliminary data.</text>
</comment>
<dbReference type="RefSeq" id="WP_007415101.1">
    <property type="nucleotide sequence ID" value="NZ_ABOX02000013.1"/>
</dbReference>
<dbReference type="Gene3D" id="3.30.70.2130">
    <property type="entry name" value="Metalloenzyme domain"/>
    <property type="match status" value="1"/>
</dbReference>
<name>B9XH05_PEDPL</name>
<dbReference type="GO" id="GO:0006096">
    <property type="term" value="P:glycolytic process"/>
    <property type="evidence" value="ECO:0007669"/>
    <property type="project" value="UniProtKB-KW"/>
</dbReference>
<comment type="pathway">
    <text evidence="3">Carbohydrate degradation.</text>
</comment>
<dbReference type="EMBL" id="ABOX02000013">
    <property type="protein sequence ID" value="EEF60926.1"/>
    <property type="molecule type" value="Genomic_DNA"/>
</dbReference>
<keyword evidence="5" id="KW-0324">Glycolysis</keyword>
<dbReference type="InterPro" id="IPR017850">
    <property type="entry name" value="Alkaline_phosphatase_core_sf"/>
</dbReference>
<sequence>MNLDTLYSELTLKNKAKLVLLVMDGLGDLATKGQGHLTPLEAAKTPNLDALAKDAAQGRMIPVAPGITPGSGPGHLALFGYDPLEFQVGRGVIEALGLGIELKAGDVAARANFCTLDGKGIVTDRRAGRIETAVCEELCELLSKKIKKIGTTEVIIKAGKGHRFVVVFRGKGLEGPLTDADPHHEGAPIPSAVPVNKKSAKAKKAADLVKQFYKLALPIIAKKHPANGFLMRGIAHQPHIPTFEERYLLKPACIAVYPMYKGLAQLVGMTKLEGTQTIAEQFERCVAEYDNYDYFFIHYKYTDMYGEDGNFDAKKKAIEEFDAALPILLKKNPDVLAITGDHSTPCAAKGHSWHPQPVLLSSELSGWDKLERFTETGANGGSLGIFEAKFLMRLMQANAKMFDKFGA</sequence>
<dbReference type="CDD" id="cd16011">
    <property type="entry name" value="iPGM_like"/>
    <property type="match status" value="1"/>
</dbReference>
<keyword evidence="7" id="KW-0413">Isomerase</keyword>
<dbReference type="Pfam" id="PF10143">
    <property type="entry name" value="PhosphMutase"/>
    <property type="match status" value="1"/>
</dbReference>
<evidence type="ECO:0000256" key="1">
    <source>
        <dbReference type="ARBA" id="ARBA00000370"/>
    </source>
</evidence>
<dbReference type="GO" id="GO:0046872">
    <property type="term" value="F:metal ion binding"/>
    <property type="evidence" value="ECO:0007669"/>
    <property type="project" value="InterPro"/>
</dbReference>
<dbReference type="Gene3D" id="3.40.720.10">
    <property type="entry name" value="Alkaline Phosphatase, subunit A"/>
    <property type="match status" value="1"/>
</dbReference>
<keyword evidence="8" id="KW-1185">Reference proteome</keyword>
<keyword evidence="7" id="KW-0670">Pyruvate</keyword>
<organism evidence="7 8">
    <name type="scientific">Pedosphaera parvula (strain Ellin514)</name>
    <dbReference type="NCBI Taxonomy" id="320771"/>
    <lineage>
        <taxon>Bacteria</taxon>
        <taxon>Pseudomonadati</taxon>
        <taxon>Verrucomicrobiota</taxon>
        <taxon>Pedosphaerae</taxon>
        <taxon>Pedosphaerales</taxon>
        <taxon>Pedosphaeraceae</taxon>
        <taxon>Pedosphaera</taxon>
    </lineage>
</organism>
<evidence type="ECO:0000259" key="6">
    <source>
        <dbReference type="Pfam" id="PF01676"/>
    </source>
</evidence>
<reference evidence="7 8" key="1">
    <citation type="journal article" date="2011" name="J. Bacteriol.">
        <title>Genome sequence of 'Pedosphaera parvula' Ellin514, an aerobic Verrucomicrobial isolate from pasture soil.</title>
        <authorList>
            <person name="Kant R."/>
            <person name="van Passel M.W."/>
            <person name="Sangwan P."/>
            <person name="Palva A."/>
            <person name="Lucas S."/>
            <person name="Copeland A."/>
            <person name="Lapidus A."/>
            <person name="Glavina Del Rio T."/>
            <person name="Dalin E."/>
            <person name="Tice H."/>
            <person name="Bruce D."/>
            <person name="Goodwin L."/>
            <person name="Pitluck S."/>
            <person name="Chertkov O."/>
            <person name="Larimer F.W."/>
            <person name="Land M.L."/>
            <person name="Hauser L."/>
            <person name="Brettin T.S."/>
            <person name="Detter J.C."/>
            <person name="Han S."/>
            <person name="de Vos W.M."/>
            <person name="Janssen P.H."/>
            <person name="Smidt H."/>
        </authorList>
    </citation>
    <scope>NUCLEOTIDE SEQUENCE [LARGE SCALE GENOMIC DNA]</scope>
    <source>
        <strain evidence="7 8">Ellin514</strain>
    </source>
</reference>
<evidence type="ECO:0000313" key="8">
    <source>
        <dbReference type="Proteomes" id="UP000003688"/>
    </source>
</evidence>
<dbReference type="PANTHER" id="PTHR31209:SF0">
    <property type="entry name" value="METALLOENZYME DOMAIN-CONTAINING PROTEIN"/>
    <property type="match status" value="1"/>
</dbReference>
<gene>
    <name evidence="7" type="ORF">Cflav_PD4095</name>
</gene>
<dbReference type="STRING" id="320771.Cflav_PD4095"/>
<accession>B9XH05</accession>
<evidence type="ECO:0000313" key="7">
    <source>
        <dbReference type="EMBL" id="EEF60926.1"/>
    </source>
</evidence>
<dbReference type="GO" id="GO:0004619">
    <property type="term" value="F:phosphoglycerate mutase activity"/>
    <property type="evidence" value="ECO:0007669"/>
    <property type="project" value="UniProtKB-EC"/>
</dbReference>
<evidence type="ECO:0000256" key="2">
    <source>
        <dbReference type="ARBA" id="ARBA00002315"/>
    </source>
</evidence>